<feature type="domain" description="Peptidase A2" evidence="4">
    <location>
        <begin position="304"/>
        <end position="318"/>
    </location>
</feature>
<dbReference type="GO" id="GO:0019899">
    <property type="term" value="F:enzyme binding"/>
    <property type="evidence" value="ECO:0007669"/>
    <property type="project" value="UniProtKB-ARBA"/>
</dbReference>
<keyword evidence="6" id="KW-1185">Reference proteome</keyword>
<evidence type="ECO:0000259" key="3">
    <source>
        <dbReference type="PROSITE" id="PS50158"/>
    </source>
</evidence>
<keyword evidence="2" id="KW-0863">Zinc-finger</keyword>
<dbReference type="EMBL" id="JOJR01000087">
    <property type="protein sequence ID" value="RCN46042.1"/>
    <property type="molecule type" value="Genomic_DNA"/>
</dbReference>
<proteinExistence type="predicted"/>
<dbReference type="InterPro" id="IPR001878">
    <property type="entry name" value="Znf_CCHC"/>
</dbReference>
<dbReference type="InterPro" id="IPR021109">
    <property type="entry name" value="Peptidase_aspartic_dom_sf"/>
</dbReference>
<dbReference type="GO" id="GO:0005737">
    <property type="term" value="C:cytoplasm"/>
    <property type="evidence" value="ECO:0007669"/>
    <property type="project" value="UniProtKB-ARBA"/>
</dbReference>
<evidence type="ECO:0000259" key="4">
    <source>
        <dbReference type="PROSITE" id="PS50175"/>
    </source>
</evidence>
<dbReference type="InterPro" id="IPR001969">
    <property type="entry name" value="Aspartic_peptidase_AS"/>
</dbReference>
<dbReference type="PROSITE" id="PS50175">
    <property type="entry name" value="ASP_PROT_RETROV"/>
    <property type="match status" value="1"/>
</dbReference>
<dbReference type="Gene3D" id="4.10.60.10">
    <property type="entry name" value="Zinc finger, CCHC-type"/>
    <property type="match status" value="1"/>
</dbReference>
<evidence type="ECO:0000256" key="1">
    <source>
        <dbReference type="ARBA" id="ARBA00022801"/>
    </source>
</evidence>
<dbReference type="OrthoDB" id="8061747at2759"/>
<reference evidence="5 6" key="1">
    <citation type="submission" date="2014-10" db="EMBL/GenBank/DDBJ databases">
        <title>Draft genome of the hookworm Ancylostoma caninum.</title>
        <authorList>
            <person name="Mitreva M."/>
        </authorList>
    </citation>
    <scope>NUCLEOTIDE SEQUENCE [LARGE SCALE GENOMIC DNA]</scope>
    <source>
        <strain evidence="5 6">Baltimore</strain>
    </source>
</reference>
<dbReference type="PROSITE" id="PS50158">
    <property type="entry name" value="ZF_CCHC"/>
    <property type="match status" value="1"/>
</dbReference>
<dbReference type="PROSITE" id="PS00141">
    <property type="entry name" value="ASP_PROTEASE"/>
    <property type="match status" value="1"/>
</dbReference>
<dbReference type="PANTHER" id="PTHR47331">
    <property type="entry name" value="PHD-TYPE DOMAIN-CONTAINING PROTEIN"/>
    <property type="match status" value="1"/>
</dbReference>
<sequence>MPSQIEIWRSIEASTHLQSRLETASAKSNAIRDQRQLLEYLVSLTSQLRQNGVMLRRSYITQKVLAKFRIELQRKMLKQMSTRNNSEEDWDVQELLAELDKSIATEERLAEMLRDTKPCALRGDKAQRVERRFDRPQNRNAPAAHRKCLYCEGDDHNSLRCSKVRVMKDRIEFLKGNKLCMNCGKQDHFAQDCVSKGCARCDRKKHHFSICPKLLELVSDHQKESTHQPKPAKGKEGNRTKFRKGTNVQCVGSIPCSHSIEPEAVFSTATEYATEELSSGKADVFLLTGKARIKHAKTGKLQEVQVLLDTGADKSFIESGLAEELELPILRTVGLAMYTFGAKEPKVSNCDITSARIWDDHQEPIDLTLCKTDTISGKGKQVVLSKDDVDYLKKCQIDVHNLQGATVRPKILLGCDQMWDLIKFPREQHILPSGLRIIPSRLGYLLTGKTS</sequence>
<evidence type="ECO:0000313" key="5">
    <source>
        <dbReference type="EMBL" id="RCN46042.1"/>
    </source>
</evidence>
<dbReference type="GO" id="GO:0006508">
    <property type="term" value="P:proteolysis"/>
    <property type="evidence" value="ECO:0007669"/>
    <property type="project" value="InterPro"/>
</dbReference>
<dbReference type="InterPro" id="IPR036875">
    <property type="entry name" value="Znf_CCHC_sf"/>
</dbReference>
<gene>
    <name evidence="5" type="ORF">ANCCAN_07908</name>
</gene>
<keyword evidence="2" id="KW-0862">Zinc</keyword>
<dbReference type="AlphaFoldDB" id="A0A368GNV4"/>
<dbReference type="SUPFAM" id="SSF57756">
    <property type="entry name" value="Retrovirus zinc finger-like domains"/>
    <property type="match status" value="1"/>
</dbReference>
<dbReference type="Proteomes" id="UP000252519">
    <property type="component" value="Unassembled WGS sequence"/>
</dbReference>
<name>A0A368GNV4_ANCCA</name>
<dbReference type="GO" id="GO:0003676">
    <property type="term" value="F:nucleic acid binding"/>
    <property type="evidence" value="ECO:0007669"/>
    <property type="project" value="InterPro"/>
</dbReference>
<dbReference type="SUPFAM" id="SSF50630">
    <property type="entry name" value="Acid proteases"/>
    <property type="match status" value="1"/>
</dbReference>
<organism evidence="5 6">
    <name type="scientific">Ancylostoma caninum</name>
    <name type="common">Dog hookworm</name>
    <dbReference type="NCBI Taxonomy" id="29170"/>
    <lineage>
        <taxon>Eukaryota</taxon>
        <taxon>Metazoa</taxon>
        <taxon>Ecdysozoa</taxon>
        <taxon>Nematoda</taxon>
        <taxon>Chromadorea</taxon>
        <taxon>Rhabditida</taxon>
        <taxon>Rhabditina</taxon>
        <taxon>Rhabditomorpha</taxon>
        <taxon>Strongyloidea</taxon>
        <taxon>Ancylostomatidae</taxon>
        <taxon>Ancylostomatinae</taxon>
        <taxon>Ancylostoma</taxon>
    </lineage>
</organism>
<keyword evidence="2" id="KW-0479">Metal-binding</keyword>
<accession>A0A368GNV4</accession>
<comment type="caution">
    <text evidence="5">The sequence shown here is derived from an EMBL/GenBank/DDBJ whole genome shotgun (WGS) entry which is preliminary data.</text>
</comment>
<evidence type="ECO:0000313" key="6">
    <source>
        <dbReference type="Proteomes" id="UP000252519"/>
    </source>
</evidence>
<evidence type="ECO:0000256" key="2">
    <source>
        <dbReference type="PROSITE-ProRule" id="PRU00047"/>
    </source>
</evidence>
<protein>
    <submittedName>
        <fullName evidence="5">Zinc knuckle</fullName>
    </submittedName>
</protein>
<dbReference type="SMART" id="SM00343">
    <property type="entry name" value="ZnF_C2HC"/>
    <property type="match status" value="3"/>
</dbReference>
<dbReference type="GO" id="GO:0004190">
    <property type="term" value="F:aspartic-type endopeptidase activity"/>
    <property type="evidence" value="ECO:0007669"/>
    <property type="project" value="InterPro"/>
</dbReference>
<keyword evidence="1" id="KW-0378">Hydrolase</keyword>
<feature type="domain" description="CCHC-type" evidence="3">
    <location>
        <begin position="180"/>
        <end position="193"/>
    </location>
</feature>
<dbReference type="InterPro" id="IPR001995">
    <property type="entry name" value="Peptidase_A2_cat"/>
</dbReference>
<dbReference type="GO" id="GO:0008270">
    <property type="term" value="F:zinc ion binding"/>
    <property type="evidence" value="ECO:0007669"/>
    <property type="project" value="UniProtKB-KW"/>
</dbReference>